<dbReference type="GO" id="GO:0004674">
    <property type="term" value="F:protein serine/threonine kinase activity"/>
    <property type="evidence" value="ECO:0007669"/>
    <property type="project" value="UniProtKB-KW"/>
</dbReference>
<evidence type="ECO:0000256" key="5">
    <source>
        <dbReference type="ARBA" id="ARBA00022840"/>
    </source>
</evidence>
<evidence type="ECO:0000256" key="1">
    <source>
        <dbReference type="ARBA" id="ARBA00022527"/>
    </source>
</evidence>
<dbReference type="InterPro" id="IPR011009">
    <property type="entry name" value="Kinase-like_dom_sf"/>
</dbReference>
<dbReference type="InterPro" id="IPR000719">
    <property type="entry name" value="Prot_kinase_dom"/>
</dbReference>
<proteinExistence type="predicted"/>
<dbReference type="AlphaFoldDB" id="A0A7S0IXT1"/>
<sequence>MTEADDAPVASVCDCASPVKLTELFDLVAECGAMRELDAARCIDALIPLCEAGVRDCPAFRLAPELIMIDKDGAISLRECASTAEGIDPATAKARPVEAYSPPEAVSGESTASGVAATAAPWALGIVLFSLLAGYPPFANARLGECSYFKAFAESNEIHFPHFFSKRAVELLCGLLSRSPASRFTFEQARQHVDSWIAQIAADAASPLAPLRVSLARRSPTPAAVPWPAEGLSEAETKPFALAQHLLPLESAAAHWAFRAGSQKRQRGDVPLPPLASSSGGDETQALPKPIFNSPRSEWPRRRDLSLPGSGSCNLSKPAAMVRHLGWDGLCQPVDELFDEVLRAVRRIEVPVHMVYSSVERPRALLTQMHHVSDGMGEGSMTAEVWIAGTSAEQYGICVKRASGDTFQFHAFYRLLRDALAKTTGWSGSEYSGSVVPGVLPILWRRNRRSGARPTARAAVLPVV</sequence>
<gene>
    <name evidence="8" type="ORF">CLEP1334_LOCUS10463</name>
</gene>
<keyword evidence="5" id="KW-0067">ATP-binding</keyword>
<dbReference type="SUPFAM" id="SSF56112">
    <property type="entry name" value="Protein kinase-like (PK-like)"/>
    <property type="match status" value="1"/>
</dbReference>
<evidence type="ECO:0000256" key="4">
    <source>
        <dbReference type="ARBA" id="ARBA00022777"/>
    </source>
</evidence>
<keyword evidence="3" id="KW-0547">Nucleotide-binding</keyword>
<organism evidence="8">
    <name type="scientific">Calcidiscus leptoporus</name>
    <dbReference type="NCBI Taxonomy" id="127549"/>
    <lineage>
        <taxon>Eukaryota</taxon>
        <taxon>Haptista</taxon>
        <taxon>Haptophyta</taxon>
        <taxon>Prymnesiophyceae</taxon>
        <taxon>Coccolithales</taxon>
        <taxon>Calcidiscaceae</taxon>
        <taxon>Calcidiscus</taxon>
    </lineage>
</organism>
<accession>A0A7S0IXT1</accession>
<evidence type="ECO:0000313" key="8">
    <source>
        <dbReference type="EMBL" id="CAD8535183.1"/>
    </source>
</evidence>
<feature type="region of interest" description="Disordered" evidence="6">
    <location>
        <begin position="262"/>
        <end position="310"/>
    </location>
</feature>
<protein>
    <recommendedName>
        <fullName evidence="7">Protein kinase domain-containing protein</fullName>
    </recommendedName>
</protein>
<evidence type="ECO:0000256" key="6">
    <source>
        <dbReference type="SAM" id="MobiDB-lite"/>
    </source>
</evidence>
<dbReference type="PANTHER" id="PTHR24350">
    <property type="entry name" value="SERINE/THREONINE-PROTEIN KINASE IAL-RELATED"/>
    <property type="match status" value="1"/>
</dbReference>
<feature type="domain" description="Protein kinase" evidence="7">
    <location>
        <begin position="1"/>
        <end position="197"/>
    </location>
</feature>
<evidence type="ECO:0000256" key="3">
    <source>
        <dbReference type="ARBA" id="ARBA00022741"/>
    </source>
</evidence>
<evidence type="ECO:0000259" key="7">
    <source>
        <dbReference type="PROSITE" id="PS50011"/>
    </source>
</evidence>
<keyword evidence="2" id="KW-0808">Transferase</keyword>
<name>A0A7S0IXT1_9EUKA</name>
<dbReference type="InterPro" id="IPR030616">
    <property type="entry name" value="Aur-like"/>
</dbReference>
<keyword evidence="1" id="KW-0723">Serine/threonine-protein kinase</keyword>
<dbReference type="Gene3D" id="1.10.510.10">
    <property type="entry name" value="Transferase(Phosphotransferase) domain 1"/>
    <property type="match status" value="1"/>
</dbReference>
<keyword evidence="4" id="KW-0418">Kinase</keyword>
<dbReference type="PROSITE" id="PS50011">
    <property type="entry name" value="PROTEIN_KINASE_DOM"/>
    <property type="match status" value="1"/>
</dbReference>
<dbReference type="Pfam" id="PF00069">
    <property type="entry name" value="Pkinase"/>
    <property type="match status" value="1"/>
</dbReference>
<reference evidence="8" key="1">
    <citation type="submission" date="2021-01" db="EMBL/GenBank/DDBJ databases">
        <authorList>
            <person name="Corre E."/>
            <person name="Pelletier E."/>
            <person name="Niang G."/>
            <person name="Scheremetjew M."/>
            <person name="Finn R."/>
            <person name="Kale V."/>
            <person name="Holt S."/>
            <person name="Cochrane G."/>
            <person name="Meng A."/>
            <person name="Brown T."/>
            <person name="Cohen L."/>
        </authorList>
    </citation>
    <scope>NUCLEOTIDE SEQUENCE</scope>
    <source>
        <strain evidence="8">RCC1130</strain>
    </source>
</reference>
<dbReference type="GO" id="GO:0005524">
    <property type="term" value="F:ATP binding"/>
    <property type="evidence" value="ECO:0007669"/>
    <property type="project" value="UniProtKB-KW"/>
</dbReference>
<evidence type="ECO:0000256" key="2">
    <source>
        <dbReference type="ARBA" id="ARBA00022679"/>
    </source>
</evidence>
<dbReference type="EMBL" id="HBER01020689">
    <property type="protein sequence ID" value="CAD8535183.1"/>
    <property type="molecule type" value="Transcribed_RNA"/>
</dbReference>